<organism evidence="2">
    <name type="scientific">Cryptomonas curvata</name>
    <dbReference type="NCBI Taxonomy" id="233186"/>
    <lineage>
        <taxon>Eukaryota</taxon>
        <taxon>Cryptophyceae</taxon>
        <taxon>Cryptomonadales</taxon>
        <taxon>Cryptomonadaceae</taxon>
        <taxon>Cryptomonas</taxon>
    </lineage>
</organism>
<proteinExistence type="predicted"/>
<sequence>MPPSDAPAVSKSQIRNEKRKRARQLLSVRSIIQKNNTARIEKELIALTDISKKTEGELARVKIANDRLQCLAQSATLDAIIFKRTADNHSAKLVEKDRIIASLTPAAETESPV</sequence>
<gene>
    <name evidence="2" type="ORF">CCUR1050_LOCUS28198</name>
</gene>
<evidence type="ECO:0000313" key="2">
    <source>
        <dbReference type="EMBL" id="CAD8653499.1"/>
    </source>
</evidence>
<protein>
    <submittedName>
        <fullName evidence="2">Uncharacterized protein</fullName>
    </submittedName>
</protein>
<accession>A0A7S0MZ62</accession>
<reference evidence="2" key="1">
    <citation type="submission" date="2021-01" db="EMBL/GenBank/DDBJ databases">
        <authorList>
            <person name="Corre E."/>
            <person name="Pelletier E."/>
            <person name="Niang G."/>
            <person name="Scheremetjew M."/>
            <person name="Finn R."/>
            <person name="Kale V."/>
            <person name="Holt S."/>
            <person name="Cochrane G."/>
            <person name="Meng A."/>
            <person name="Brown T."/>
            <person name="Cohen L."/>
        </authorList>
    </citation>
    <scope>NUCLEOTIDE SEQUENCE</scope>
    <source>
        <strain evidence="2">CCAP979/52</strain>
    </source>
</reference>
<dbReference type="EMBL" id="HBEZ01051467">
    <property type="protein sequence ID" value="CAD8653499.1"/>
    <property type="molecule type" value="Transcribed_RNA"/>
</dbReference>
<dbReference type="AlphaFoldDB" id="A0A7S0MZ62"/>
<feature type="region of interest" description="Disordered" evidence="1">
    <location>
        <begin position="1"/>
        <end position="21"/>
    </location>
</feature>
<evidence type="ECO:0000256" key="1">
    <source>
        <dbReference type="SAM" id="MobiDB-lite"/>
    </source>
</evidence>
<name>A0A7S0MZ62_9CRYP</name>